<reference evidence="10 11" key="1">
    <citation type="submission" date="2019-07" db="EMBL/GenBank/DDBJ databases">
        <title>Genomic Encyclopedia of Archaeal and Bacterial Type Strains, Phase II (KMG-II): from individual species to whole genera.</title>
        <authorList>
            <person name="Goeker M."/>
        </authorList>
    </citation>
    <scope>NUCLEOTIDE SEQUENCE [LARGE SCALE GENOMIC DNA]</scope>
    <source>
        <strain evidence="10 11">DSM 21935</strain>
    </source>
</reference>
<dbReference type="Gene3D" id="1.25.40.10">
    <property type="entry name" value="Tetratricopeptide repeat domain"/>
    <property type="match status" value="2"/>
</dbReference>
<keyword evidence="6" id="KW-0206">Cytoskeleton</keyword>
<comment type="subunit">
    <text evidence="2">Interacts with microtubules.</text>
</comment>
<dbReference type="Proteomes" id="UP000324595">
    <property type="component" value="Unassembled WGS sequence"/>
</dbReference>
<evidence type="ECO:0000313" key="11">
    <source>
        <dbReference type="Proteomes" id="UP000324595"/>
    </source>
</evidence>
<keyword evidence="3" id="KW-0963">Cytoplasm</keyword>
<evidence type="ECO:0000256" key="7">
    <source>
        <dbReference type="ARBA" id="ARBA00039966"/>
    </source>
</evidence>
<dbReference type="EMBL" id="VNHY01000001">
    <property type="protein sequence ID" value="TYP95285.1"/>
    <property type="molecule type" value="Genomic_DNA"/>
</dbReference>
<evidence type="ECO:0000256" key="3">
    <source>
        <dbReference type="ARBA" id="ARBA00022490"/>
    </source>
</evidence>
<evidence type="ECO:0000256" key="8">
    <source>
        <dbReference type="ARBA" id="ARBA00041958"/>
    </source>
</evidence>
<accession>A0A5D3YMA7</accession>
<proteinExistence type="predicted"/>
<protein>
    <recommendedName>
        <fullName evidence="7">Regulator of microtubule dynamics protein 1</fullName>
    </recommendedName>
    <alternativeName>
        <fullName evidence="8">Protein FAM82B</fullName>
    </alternativeName>
</protein>
<evidence type="ECO:0000256" key="9">
    <source>
        <dbReference type="SAM" id="SignalP"/>
    </source>
</evidence>
<dbReference type="RefSeq" id="WP_148897959.1">
    <property type="nucleotide sequence ID" value="NZ_VNHY01000001.1"/>
</dbReference>
<evidence type="ECO:0000256" key="6">
    <source>
        <dbReference type="ARBA" id="ARBA00023212"/>
    </source>
</evidence>
<dbReference type="SUPFAM" id="SSF48452">
    <property type="entry name" value="TPR-like"/>
    <property type="match status" value="1"/>
</dbReference>
<organism evidence="10 11">
    <name type="scientific">Fodinibius salinus</name>
    <dbReference type="NCBI Taxonomy" id="860790"/>
    <lineage>
        <taxon>Bacteria</taxon>
        <taxon>Pseudomonadati</taxon>
        <taxon>Balneolota</taxon>
        <taxon>Balneolia</taxon>
        <taxon>Balneolales</taxon>
        <taxon>Balneolaceae</taxon>
        <taxon>Fodinibius</taxon>
    </lineage>
</organism>
<keyword evidence="4" id="KW-0677">Repeat</keyword>
<keyword evidence="5" id="KW-0802">TPR repeat</keyword>
<evidence type="ECO:0000256" key="2">
    <source>
        <dbReference type="ARBA" id="ARBA00011375"/>
    </source>
</evidence>
<keyword evidence="9" id="KW-0732">Signal</keyword>
<dbReference type="AlphaFoldDB" id="A0A5D3YMA7"/>
<comment type="subcellular location">
    <subcellularLocation>
        <location evidence="1">Cytoplasm</location>
        <location evidence="1">Cytoskeleton</location>
    </subcellularLocation>
</comment>
<evidence type="ECO:0000313" key="10">
    <source>
        <dbReference type="EMBL" id="TYP95285.1"/>
    </source>
</evidence>
<dbReference type="GO" id="GO:0005737">
    <property type="term" value="C:cytoplasm"/>
    <property type="evidence" value="ECO:0007669"/>
    <property type="project" value="TreeGrafter"/>
</dbReference>
<evidence type="ECO:0000256" key="5">
    <source>
        <dbReference type="ARBA" id="ARBA00022803"/>
    </source>
</evidence>
<name>A0A5D3YMA7_9BACT</name>
<comment type="caution">
    <text evidence="10">The sequence shown here is derived from an EMBL/GenBank/DDBJ whole genome shotgun (WGS) entry which is preliminary data.</text>
</comment>
<dbReference type="GO" id="GO:0008017">
    <property type="term" value="F:microtubule binding"/>
    <property type="evidence" value="ECO:0007669"/>
    <property type="project" value="TreeGrafter"/>
</dbReference>
<feature type="signal peptide" evidence="9">
    <location>
        <begin position="1"/>
        <end position="30"/>
    </location>
</feature>
<evidence type="ECO:0000256" key="4">
    <source>
        <dbReference type="ARBA" id="ARBA00022737"/>
    </source>
</evidence>
<dbReference type="GO" id="GO:0005876">
    <property type="term" value="C:spindle microtubule"/>
    <property type="evidence" value="ECO:0007669"/>
    <property type="project" value="TreeGrafter"/>
</dbReference>
<dbReference type="Pfam" id="PF21033">
    <property type="entry name" value="RMD1-3"/>
    <property type="match status" value="1"/>
</dbReference>
<dbReference type="PANTHER" id="PTHR16056">
    <property type="entry name" value="REGULATOR OF MICROTUBULE DYNAMICS PROTEIN"/>
    <property type="match status" value="1"/>
</dbReference>
<dbReference type="InterPro" id="IPR011990">
    <property type="entry name" value="TPR-like_helical_dom_sf"/>
</dbReference>
<feature type="chain" id="PRO_5022848837" description="Regulator of microtubule dynamics protein 1" evidence="9">
    <location>
        <begin position="31"/>
        <end position="263"/>
    </location>
</feature>
<sequence length="263" mass="29994">MISIKTEKKVYKSGVSLALFFFLISVSVSAQDNLSQQMNRADSLYNAYEDEEALQIYQNVLEGDPQNFTALWRSSFLYARISNQFNDKDKKRKYFDNALEFAKRALEVDSTHTQSNFVMAVALGRKALTAGVKERIAVSRKIKHYAEQAIKYDSTNAGAWHALGRWHYKAANLSWLERTAANTLFGGIPGDPSNKKAAHYIRKAIQHDGQFILYHRHLAAVYNKLGWEKEAIASCQRALELPVQRAEDKFLKDECHSLINNLQ</sequence>
<keyword evidence="11" id="KW-1185">Reference proteome</keyword>
<dbReference type="OrthoDB" id="9813878at2"/>
<gene>
    <name evidence="10" type="ORF">LX73_0583</name>
</gene>
<dbReference type="GO" id="GO:0097431">
    <property type="term" value="C:mitotic spindle pole"/>
    <property type="evidence" value="ECO:0007669"/>
    <property type="project" value="TreeGrafter"/>
</dbReference>
<dbReference type="InterPro" id="IPR049039">
    <property type="entry name" value="RMD1-3_a_helical_rpt"/>
</dbReference>
<evidence type="ECO:0000256" key="1">
    <source>
        <dbReference type="ARBA" id="ARBA00004245"/>
    </source>
</evidence>
<dbReference type="PANTHER" id="PTHR16056:SF16">
    <property type="entry name" value="REGULATOR OF MICROTUBULE DYNAMICS PROTEIN 1"/>
    <property type="match status" value="1"/>
</dbReference>